<dbReference type="GO" id="GO:0004715">
    <property type="term" value="F:non-membrane spanning protein tyrosine kinase activity"/>
    <property type="evidence" value="ECO:0007669"/>
    <property type="project" value="UniProtKB-EC"/>
</dbReference>
<keyword evidence="6" id="KW-0067">ATP-binding</keyword>
<accession>A0A844XH11</accession>
<feature type="coiled-coil region" evidence="9">
    <location>
        <begin position="1"/>
        <end position="43"/>
    </location>
</feature>
<evidence type="ECO:0000256" key="6">
    <source>
        <dbReference type="ARBA" id="ARBA00022840"/>
    </source>
</evidence>
<keyword evidence="10" id="KW-1133">Transmembrane helix</keyword>
<proteinExistence type="inferred from homology"/>
<keyword evidence="3 13" id="KW-0808">Transferase</keyword>
<evidence type="ECO:0000313" key="13">
    <source>
        <dbReference type="EMBL" id="MWV28952.1"/>
    </source>
</evidence>
<evidence type="ECO:0000256" key="10">
    <source>
        <dbReference type="SAM" id="Phobius"/>
    </source>
</evidence>
<keyword evidence="9" id="KW-0175">Coiled coil</keyword>
<gene>
    <name evidence="13" type="ORF">GRF63_13655</name>
</gene>
<name>A0A844XH11_9SPHN</name>
<evidence type="ECO:0000256" key="3">
    <source>
        <dbReference type="ARBA" id="ARBA00022679"/>
    </source>
</evidence>
<evidence type="ECO:0000313" key="14">
    <source>
        <dbReference type="Proteomes" id="UP000461409"/>
    </source>
</evidence>
<dbReference type="Pfam" id="PF13614">
    <property type="entry name" value="AAA_31"/>
    <property type="match status" value="1"/>
</dbReference>
<dbReference type="PANTHER" id="PTHR32309">
    <property type="entry name" value="TYROSINE-PROTEIN KINASE"/>
    <property type="match status" value="1"/>
</dbReference>
<evidence type="ECO:0000259" key="11">
    <source>
        <dbReference type="Pfam" id="PF13614"/>
    </source>
</evidence>
<dbReference type="InterPro" id="IPR032807">
    <property type="entry name" value="GNVR"/>
</dbReference>
<dbReference type="AlphaFoldDB" id="A0A844XH11"/>
<evidence type="ECO:0000256" key="7">
    <source>
        <dbReference type="ARBA" id="ARBA00023137"/>
    </source>
</evidence>
<dbReference type="Pfam" id="PF13807">
    <property type="entry name" value="GNVR"/>
    <property type="match status" value="1"/>
</dbReference>
<dbReference type="GO" id="GO:0005524">
    <property type="term" value="F:ATP binding"/>
    <property type="evidence" value="ECO:0007669"/>
    <property type="project" value="UniProtKB-KW"/>
</dbReference>
<dbReference type="EMBL" id="WUBR01000003">
    <property type="protein sequence ID" value="MWV28952.1"/>
    <property type="molecule type" value="Genomic_DNA"/>
</dbReference>
<sequence>MVRLKSRIDELNRQISSEAGRSVAALRAEYEAALAEEKSLRTRVNQLSSAALSERGESIQYNILQREFDTKRALYDALMGRYNEMSVAAGVGAAQAAIVDSGQVSAQPYSPNTILNAIIGMLAGLLLGAIAAIVWDRFTNTIKTKEDVKQKLKLTAFGAIPKKDKKVELSDELADPHSEIYEAYAHLRSTLQLSTIGGFPKTLLVTSANPEEGKSTTSYSLAVQLATVGKRVLLIDADMRKPTFSVDQYPDIGLSSLLTISGVPRDHILQTSQPGLFLMPSGPHPANPADILVPSRLKGILTDLAPHFDMIVIDAPPTLGFADAMLLGSVCEGTLFAVESGKTRTRAALTAVNQLQMSGVRLLGAVLTKAAVSAEEYSYSYRYYRQAVADNNPRRALIEALSDRDDPDGDWHKADL</sequence>
<dbReference type="InterPro" id="IPR005702">
    <property type="entry name" value="Wzc-like_C"/>
</dbReference>
<reference evidence="13 14" key="1">
    <citation type="submission" date="2019-12" db="EMBL/GenBank/DDBJ databases">
        <authorList>
            <person name="Lee S.D."/>
        </authorList>
    </citation>
    <scope>NUCLEOTIDE SEQUENCE [LARGE SCALE GENOMIC DNA]</scope>
    <source>
        <strain evidence="13 14">GH3-10</strain>
    </source>
</reference>
<dbReference type="RefSeq" id="WP_160486597.1">
    <property type="nucleotide sequence ID" value="NZ_WUBR01000003.1"/>
</dbReference>
<evidence type="ECO:0000256" key="9">
    <source>
        <dbReference type="SAM" id="Coils"/>
    </source>
</evidence>
<keyword evidence="7" id="KW-0829">Tyrosine-protein kinase</keyword>
<dbReference type="NCBIfam" id="TIGR01007">
    <property type="entry name" value="eps_fam"/>
    <property type="match status" value="1"/>
</dbReference>
<comment type="similarity">
    <text evidence="1">Belongs to the CpsD/CapB family.</text>
</comment>
<dbReference type="InterPro" id="IPR027417">
    <property type="entry name" value="P-loop_NTPase"/>
</dbReference>
<dbReference type="PANTHER" id="PTHR32309:SF13">
    <property type="entry name" value="FERRIC ENTEROBACTIN TRANSPORT PROTEIN FEPE"/>
    <property type="match status" value="1"/>
</dbReference>
<evidence type="ECO:0000259" key="12">
    <source>
        <dbReference type="Pfam" id="PF13807"/>
    </source>
</evidence>
<feature type="domain" description="Tyrosine-protein kinase G-rich" evidence="12">
    <location>
        <begin position="64"/>
        <end position="134"/>
    </location>
</feature>
<feature type="domain" description="AAA" evidence="11">
    <location>
        <begin position="213"/>
        <end position="322"/>
    </location>
</feature>
<evidence type="ECO:0000256" key="5">
    <source>
        <dbReference type="ARBA" id="ARBA00022777"/>
    </source>
</evidence>
<organism evidence="13 14">
    <name type="scientific">Aurantiacibacter rhizosphaerae</name>
    <dbReference type="NCBI Taxonomy" id="2691582"/>
    <lineage>
        <taxon>Bacteria</taxon>
        <taxon>Pseudomonadati</taxon>
        <taxon>Pseudomonadota</taxon>
        <taxon>Alphaproteobacteria</taxon>
        <taxon>Sphingomonadales</taxon>
        <taxon>Erythrobacteraceae</taxon>
        <taxon>Aurantiacibacter</taxon>
    </lineage>
</organism>
<keyword evidence="10" id="KW-0472">Membrane</keyword>
<evidence type="ECO:0000256" key="2">
    <source>
        <dbReference type="ARBA" id="ARBA00011903"/>
    </source>
</evidence>
<dbReference type="SUPFAM" id="SSF52540">
    <property type="entry name" value="P-loop containing nucleoside triphosphate hydrolases"/>
    <property type="match status" value="1"/>
</dbReference>
<protein>
    <recommendedName>
        <fullName evidence="2">non-specific protein-tyrosine kinase</fullName>
        <ecNumber evidence="2">2.7.10.2</ecNumber>
    </recommendedName>
</protein>
<comment type="catalytic activity">
    <reaction evidence="8">
        <text>L-tyrosyl-[protein] + ATP = O-phospho-L-tyrosyl-[protein] + ADP + H(+)</text>
        <dbReference type="Rhea" id="RHEA:10596"/>
        <dbReference type="Rhea" id="RHEA-COMP:10136"/>
        <dbReference type="Rhea" id="RHEA-COMP:20101"/>
        <dbReference type="ChEBI" id="CHEBI:15378"/>
        <dbReference type="ChEBI" id="CHEBI:30616"/>
        <dbReference type="ChEBI" id="CHEBI:46858"/>
        <dbReference type="ChEBI" id="CHEBI:61978"/>
        <dbReference type="ChEBI" id="CHEBI:456216"/>
        <dbReference type="EC" id="2.7.10.2"/>
    </reaction>
</comment>
<dbReference type="InterPro" id="IPR025669">
    <property type="entry name" value="AAA_dom"/>
</dbReference>
<dbReference type="Proteomes" id="UP000461409">
    <property type="component" value="Unassembled WGS sequence"/>
</dbReference>
<feature type="transmembrane region" description="Helical" evidence="10">
    <location>
        <begin position="114"/>
        <end position="135"/>
    </location>
</feature>
<evidence type="ECO:0000256" key="4">
    <source>
        <dbReference type="ARBA" id="ARBA00022741"/>
    </source>
</evidence>
<dbReference type="InterPro" id="IPR050445">
    <property type="entry name" value="Bact_polysacc_biosynth/exp"/>
</dbReference>
<keyword evidence="5 13" id="KW-0418">Kinase</keyword>
<dbReference type="CDD" id="cd05387">
    <property type="entry name" value="BY-kinase"/>
    <property type="match status" value="1"/>
</dbReference>
<reference evidence="13 14" key="2">
    <citation type="submission" date="2020-02" db="EMBL/GenBank/DDBJ databases">
        <title>Erythrobacter dongmakensis sp. nov., isolated from a tidal mudflat.</title>
        <authorList>
            <person name="Kim I.S."/>
        </authorList>
    </citation>
    <scope>NUCLEOTIDE SEQUENCE [LARGE SCALE GENOMIC DNA]</scope>
    <source>
        <strain evidence="13 14">GH3-10</strain>
    </source>
</reference>
<keyword evidence="4" id="KW-0547">Nucleotide-binding</keyword>
<dbReference type="EC" id="2.7.10.2" evidence="2"/>
<keyword evidence="14" id="KW-1185">Reference proteome</keyword>
<keyword evidence="10" id="KW-0812">Transmembrane</keyword>
<dbReference type="GO" id="GO:0005886">
    <property type="term" value="C:plasma membrane"/>
    <property type="evidence" value="ECO:0007669"/>
    <property type="project" value="TreeGrafter"/>
</dbReference>
<evidence type="ECO:0000256" key="1">
    <source>
        <dbReference type="ARBA" id="ARBA00007316"/>
    </source>
</evidence>
<evidence type="ECO:0000256" key="8">
    <source>
        <dbReference type="ARBA" id="ARBA00051245"/>
    </source>
</evidence>
<dbReference type="Gene3D" id="3.40.50.300">
    <property type="entry name" value="P-loop containing nucleotide triphosphate hydrolases"/>
    <property type="match status" value="1"/>
</dbReference>
<comment type="caution">
    <text evidence="13">The sequence shown here is derived from an EMBL/GenBank/DDBJ whole genome shotgun (WGS) entry which is preliminary data.</text>
</comment>